<feature type="domain" description="HTH cro/C1-type" evidence="1">
    <location>
        <begin position="15"/>
        <end position="69"/>
    </location>
</feature>
<reference evidence="3" key="1">
    <citation type="submission" date="2023-07" db="EMBL/GenBank/DDBJ databases">
        <title>30 novel species of actinomycetes from the DSMZ collection.</title>
        <authorList>
            <person name="Nouioui I."/>
        </authorList>
    </citation>
    <scope>NUCLEOTIDE SEQUENCE [LARGE SCALE GENOMIC DNA]</scope>
    <source>
        <strain evidence="3">DSM 44918</strain>
    </source>
</reference>
<dbReference type="Proteomes" id="UP001183420">
    <property type="component" value="Unassembled WGS sequence"/>
</dbReference>
<dbReference type="Pfam" id="PF13560">
    <property type="entry name" value="HTH_31"/>
    <property type="match status" value="1"/>
</dbReference>
<dbReference type="Gene3D" id="1.10.260.40">
    <property type="entry name" value="lambda repressor-like DNA-binding domains"/>
    <property type="match status" value="1"/>
</dbReference>
<dbReference type="SMART" id="SM00530">
    <property type="entry name" value="HTH_XRE"/>
    <property type="match status" value="1"/>
</dbReference>
<evidence type="ECO:0000313" key="2">
    <source>
        <dbReference type="EMBL" id="MDT0318654.1"/>
    </source>
</evidence>
<accession>A0ABU2LM42</accession>
<organism evidence="2 3">
    <name type="scientific">Streptomyces millisiae</name>
    <dbReference type="NCBI Taxonomy" id="3075542"/>
    <lineage>
        <taxon>Bacteria</taxon>
        <taxon>Bacillati</taxon>
        <taxon>Actinomycetota</taxon>
        <taxon>Actinomycetes</taxon>
        <taxon>Kitasatosporales</taxon>
        <taxon>Streptomycetaceae</taxon>
        <taxon>Streptomyces</taxon>
    </lineage>
</organism>
<gene>
    <name evidence="2" type="ORF">RNC47_09930</name>
</gene>
<dbReference type="InterPro" id="IPR024747">
    <property type="entry name" value="Pyridox_Oxase-rel"/>
</dbReference>
<proteinExistence type="predicted"/>
<dbReference type="InterPro" id="IPR001387">
    <property type="entry name" value="Cro/C1-type_HTH"/>
</dbReference>
<evidence type="ECO:0000313" key="3">
    <source>
        <dbReference type="Proteomes" id="UP001183420"/>
    </source>
</evidence>
<dbReference type="Pfam" id="PF12900">
    <property type="entry name" value="Pyridox_ox_2"/>
    <property type="match status" value="1"/>
</dbReference>
<dbReference type="EMBL" id="JAVREM010000007">
    <property type="protein sequence ID" value="MDT0318654.1"/>
    <property type="molecule type" value="Genomic_DNA"/>
</dbReference>
<comment type="caution">
    <text evidence="2">The sequence shown here is derived from an EMBL/GenBank/DDBJ whole genome shotgun (WGS) entry which is preliminary data.</text>
</comment>
<dbReference type="PROSITE" id="PS50943">
    <property type="entry name" value="HTH_CROC1"/>
    <property type="match status" value="1"/>
</dbReference>
<dbReference type="InterPro" id="IPR012349">
    <property type="entry name" value="Split_barrel_FMN-bd"/>
</dbReference>
<evidence type="ECO:0000259" key="1">
    <source>
        <dbReference type="PROSITE" id="PS50943"/>
    </source>
</evidence>
<protein>
    <submittedName>
        <fullName evidence="2">Pyridoxamine 5'-phosphate oxidase family protein</fullName>
    </submittedName>
</protein>
<keyword evidence="3" id="KW-1185">Reference proteome</keyword>
<dbReference type="SUPFAM" id="SSF50475">
    <property type="entry name" value="FMN-binding split barrel"/>
    <property type="match status" value="1"/>
</dbReference>
<sequence length="217" mass="22802">MPAAGSGRGDVGRRLAARRERLGLTPDDVAERAGVAASYVRYAERRPDAPDTAALLRLAAALDTSAAELLGGGSELPPGLGEAGPRPELVPMSGAECREHLATHGVGRVAVPTPEGPAIFPVNYTVADDAIVFRTGEDSPAARAAGAEVAFEVDHVDDALSRGWSVLVTGPSRQVTDPAEVSRLDEAARSQPWAGGERRRWVRITTARVTGRRIRTG</sequence>
<dbReference type="InterPro" id="IPR010982">
    <property type="entry name" value="Lambda_DNA-bd_dom_sf"/>
</dbReference>
<dbReference type="RefSeq" id="WP_311597456.1">
    <property type="nucleotide sequence ID" value="NZ_JAVREM010000007.1"/>
</dbReference>
<dbReference type="Gene3D" id="2.30.110.10">
    <property type="entry name" value="Electron Transport, Fmn-binding Protein, Chain A"/>
    <property type="match status" value="1"/>
</dbReference>
<name>A0ABU2LM42_9ACTN</name>
<dbReference type="SUPFAM" id="SSF47413">
    <property type="entry name" value="lambda repressor-like DNA-binding domains"/>
    <property type="match status" value="1"/>
</dbReference>